<dbReference type="InterPro" id="IPR001033">
    <property type="entry name" value="Alpha_catenin"/>
</dbReference>
<evidence type="ECO:0000256" key="1">
    <source>
        <dbReference type="ARBA" id="ARBA00004496"/>
    </source>
</evidence>
<comment type="subcellular location">
    <subcellularLocation>
        <location evidence="1">Cytoplasm</location>
    </subcellularLocation>
</comment>
<reference evidence="6" key="1">
    <citation type="submission" date="2017-02" db="UniProtKB">
        <authorList>
            <consortium name="WormBaseParasite"/>
        </authorList>
    </citation>
    <scope>IDENTIFICATION</scope>
</reference>
<dbReference type="PRINTS" id="PR00805">
    <property type="entry name" value="ALPHACATENIN"/>
</dbReference>
<dbReference type="EMBL" id="UZAD01013345">
    <property type="protein sequence ID" value="VDN94213.1"/>
    <property type="molecule type" value="Genomic_DNA"/>
</dbReference>
<gene>
    <name evidence="4" type="ORF">BPAG_LOCUS13027</name>
</gene>
<dbReference type="GO" id="GO:0007266">
    <property type="term" value="P:Rho protein signal transduction"/>
    <property type="evidence" value="ECO:0007669"/>
    <property type="project" value="InterPro"/>
</dbReference>
<proteinExistence type="inferred from homology"/>
<dbReference type="InterPro" id="IPR006077">
    <property type="entry name" value="Vinculin/catenin"/>
</dbReference>
<dbReference type="GO" id="GO:0051015">
    <property type="term" value="F:actin filament binding"/>
    <property type="evidence" value="ECO:0007669"/>
    <property type="project" value="InterPro"/>
</dbReference>
<dbReference type="GO" id="GO:0071944">
    <property type="term" value="C:cell periphery"/>
    <property type="evidence" value="ECO:0007669"/>
    <property type="project" value="UniProtKB-ARBA"/>
</dbReference>
<evidence type="ECO:0000256" key="3">
    <source>
        <dbReference type="ARBA" id="ARBA00022490"/>
    </source>
</evidence>
<dbReference type="AlphaFoldDB" id="A0A0N4TW09"/>
<keyword evidence="3" id="KW-0963">Cytoplasm</keyword>
<dbReference type="WBParaSite" id="BPAG_0001309901-mRNA-1">
    <property type="protein sequence ID" value="BPAG_0001309901-mRNA-1"/>
    <property type="gene ID" value="BPAG_0001309901"/>
</dbReference>
<dbReference type="InterPro" id="IPR036723">
    <property type="entry name" value="Alpha-catenin/vinculin-like_sf"/>
</dbReference>
<evidence type="ECO:0000313" key="5">
    <source>
        <dbReference type="Proteomes" id="UP000278627"/>
    </source>
</evidence>
<comment type="similarity">
    <text evidence="2">Belongs to the vinculin/alpha-catenin family.</text>
</comment>
<sequence length="907" mass="101327">MNSTLVNGAVNTSCAFDPHSLEIKTKSIEQTLVPLVTQITTLVNFKEGYLSSGKKRSEKAVRSALKIGSAVEAAIERFVVVGETIADENPDVQPEMYDACHEARLAGASIANLNGCLTDDSGIAIDKSVLVRAARQLLTSVTRVLLLADRVLVKHILRSEDKIAYSLVKLENTTNFTDFVKIFTEFGGDMVDLAHRSGDRQNDLKSEKRRGQMAVARTMLERLTMLLLTSNKTLLRHPDSDSARQCRNGVFQQMRLALQLIALCVSDGVLHFDASHFTSPSSEEVLDIGMQLTANAAIRRLMEMLEMVRMTCNIGTGTRERLISALDSLCEMTQDFTDSAYTPHHHREQILDFLEECRFELTNLIQPDVADEPLRNESIEMSEVLRTNEDQVILSSIKACSVSGDIDGVEKFLEEFREHSEHIQEVPFMPRRTELTISCSPGFNRLNNYDLKTLLAGRTLCIHPSSRIARENVEVFCDTWAQCVNDLSRLAKETDAAASGRLAAEKQAYMSLPRPGVSQSTIGCHRNDCIPCLSATSSPSSDRSSNLSYPKCVTSSHPQLEGQLYSDGLVLIRHLKGATEPPEQFCQLFENTSYSSSISVSNTNKSFIAGANYQYILDALQDEVSEVHIRDPLPPPLPEHRIKIFGFYFLVCDGLVNKLLVLHESLPFLCIVVKIKHGTTQKPTKPITLDVEDQQKIAKVGLEMKLLTSEVDAEAEKWDEYAENDIVKRAKAMSSMAYNMYLFTRGDGPLKTTHDLFTQAEFFAEQANKMYKTVREFSYEVPGSAEKNDLSTILEKIPIHCQQLQVLVKSPTVGKPATFSKVDSVIQETKNLMNEIAKLVTACFVCATKFEIEFHGSSVPRQVLADGEYTQRSSRESTLWRRTPSMRRTAQAPTVQVRFKYVIIGKS</sequence>
<dbReference type="Pfam" id="PF01044">
    <property type="entry name" value="Vinculin"/>
    <property type="match status" value="2"/>
</dbReference>
<dbReference type="Proteomes" id="UP000278627">
    <property type="component" value="Unassembled WGS sequence"/>
</dbReference>
<dbReference type="PANTHER" id="PTHR46342">
    <property type="entry name" value="ALPHA-CATULIN"/>
    <property type="match status" value="1"/>
</dbReference>
<dbReference type="SUPFAM" id="SSF47220">
    <property type="entry name" value="alpha-catenin/vinculin-like"/>
    <property type="match status" value="3"/>
</dbReference>
<accession>A0A0N4TW09</accession>
<keyword evidence="5" id="KW-1185">Reference proteome</keyword>
<evidence type="ECO:0000313" key="4">
    <source>
        <dbReference type="EMBL" id="VDN94213.1"/>
    </source>
</evidence>
<protein>
    <submittedName>
        <fullName evidence="6">Alpha-catulin</fullName>
    </submittedName>
</protein>
<dbReference type="GO" id="GO:0045296">
    <property type="term" value="F:cadherin binding"/>
    <property type="evidence" value="ECO:0007669"/>
    <property type="project" value="InterPro"/>
</dbReference>
<name>A0A0N4TW09_BRUPA</name>
<dbReference type="GO" id="GO:0007155">
    <property type="term" value="P:cell adhesion"/>
    <property type="evidence" value="ECO:0007669"/>
    <property type="project" value="InterPro"/>
</dbReference>
<dbReference type="InterPro" id="IPR030045">
    <property type="entry name" value="CTNNAL1"/>
</dbReference>
<reference evidence="4 5" key="2">
    <citation type="submission" date="2018-11" db="EMBL/GenBank/DDBJ databases">
        <authorList>
            <consortium name="Pathogen Informatics"/>
        </authorList>
    </citation>
    <scope>NUCLEOTIDE SEQUENCE [LARGE SCALE GENOMIC DNA]</scope>
</reference>
<dbReference type="Gene3D" id="1.20.120.230">
    <property type="entry name" value="Alpha-catenin/vinculin-like"/>
    <property type="match status" value="4"/>
</dbReference>
<organism evidence="6">
    <name type="scientific">Brugia pahangi</name>
    <name type="common">Filarial nematode worm</name>
    <dbReference type="NCBI Taxonomy" id="6280"/>
    <lineage>
        <taxon>Eukaryota</taxon>
        <taxon>Metazoa</taxon>
        <taxon>Ecdysozoa</taxon>
        <taxon>Nematoda</taxon>
        <taxon>Chromadorea</taxon>
        <taxon>Rhabditida</taxon>
        <taxon>Spirurina</taxon>
        <taxon>Spiruromorpha</taxon>
        <taxon>Filarioidea</taxon>
        <taxon>Onchocercidae</taxon>
        <taxon>Brugia</taxon>
    </lineage>
</organism>
<dbReference type="GO" id="GO:0005737">
    <property type="term" value="C:cytoplasm"/>
    <property type="evidence" value="ECO:0007669"/>
    <property type="project" value="UniProtKB-SubCell"/>
</dbReference>
<evidence type="ECO:0000313" key="6">
    <source>
        <dbReference type="WBParaSite" id="BPAG_0001309901-mRNA-1"/>
    </source>
</evidence>
<dbReference type="STRING" id="6280.A0A0N4TW09"/>
<dbReference type="PANTHER" id="PTHR46342:SF1">
    <property type="entry name" value="ALPHA-CATULIN"/>
    <property type="match status" value="1"/>
</dbReference>
<evidence type="ECO:0000256" key="2">
    <source>
        <dbReference type="ARBA" id="ARBA00008376"/>
    </source>
</evidence>